<evidence type="ECO:0000256" key="8">
    <source>
        <dbReference type="ARBA" id="ARBA00049047"/>
    </source>
</evidence>
<dbReference type="GO" id="GO:0004834">
    <property type="term" value="F:tryptophan synthase activity"/>
    <property type="evidence" value="ECO:0007669"/>
    <property type="project" value="UniProtKB-EC"/>
</dbReference>
<organism evidence="9">
    <name type="scientific">marine sediment metagenome</name>
    <dbReference type="NCBI Taxonomy" id="412755"/>
    <lineage>
        <taxon>unclassified sequences</taxon>
        <taxon>metagenomes</taxon>
        <taxon>ecological metagenomes</taxon>
    </lineage>
</organism>
<dbReference type="PANTHER" id="PTHR43406">
    <property type="entry name" value="TRYPTOPHAN SYNTHASE, ALPHA CHAIN"/>
    <property type="match status" value="1"/>
</dbReference>
<keyword evidence="7" id="KW-0456">Lyase</keyword>
<feature type="non-terminal residue" evidence="9">
    <location>
        <position position="1"/>
    </location>
</feature>
<dbReference type="InterPro" id="IPR013785">
    <property type="entry name" value="Aldolase_TIM"/>
</dbReference>
<proteinExistence type="predicted"/>
<comment type="catalytic activity">
    <reaction evidence="8">
        <text>(1S,2R)-1-C-(indol-3-yl)glycerol 3-phosphate + L-serine = D-glyceraldehyde 3-phosphate + L-tryptophan + H2O</text>
        <dbReference type="Rhea" id="RHEA:10532"/>
        <dbReference type="ChEBI" id="CHEBI:15377"/>
        <dbReference type="ChEBI" id="CHEBI:33384"/>
        <dbReference type="ChEBI" id="CHEBI:57912"/>
        <dbReference type="ChEBI" id="CHEBI:58866"/>
        <dbReference type="ChEBI" id="CHEBI:59776"/>
        <dbReference type="EC" id="4.2.1.20"/>
    </reaction>
</comment>
<protein>
    <recommendedName>
        <fullName evidence="3">tryptophan synthase</fullName>
        <ecNumber evidence="3">4.2.1.20</ecNumber>
    </recommendedName>
</protein>
<dbReference type="Pfam" id="PF00290">
    <property type="entry name" value="Trp_syntA"/>
    <property type="match status" value="1"/>
</dbReference>
<keyword evidence="6" id="KW-0057">Aromatic amino acid biosynthesis</keyword>
<gene>
    <name evidence="9" type="ORF">S01H4_66725</name>
</gene>
<evidence type="ECO:0000256" key="1">
    <source>
        <dbReference type="ARBA" id="ARBA00004733"/>
    </source>
</evidence>
<evidence type="ECO:0000256" key="3">
    <source>
        <dbReference type="ARBA" id="ARBA00012043"/>
    </source>
</evidence>
<comment type="pathway">
    <text evidence="1">Amino-acid biosynthesis; L-tryptophan biosynthesis; L-tryptophan from chorismate: step 5/5.</text>
</comment>
<dbReference type="PANTHER" id="PTHR43406:SF1">
    <property type="entry name" value="TRYPTOPHAN SYNTHASE ALPHA CHAIN, CHLOROPLASTIC"/>
    <property type="match status" value="1"/>
</dbReference>
<dbReference type="EMBL" id="BART01041487">
    <property type="protein sequence ID" value="GAH26323.1"/>
    <property type="molecule type" value="Genomic_DNA"/>
</dbReference>
<dbReference type="Gene3D" id="3.20.20.70">
    <property type="entry name" value="Aldolase class I"/>
    <property type="match status" value="1"/>
</dbReference>
<evidence type="ECO:0000256" key="2">
    <source>
        <dbReference type="ARBA" id="ARBA00011270"/>
    </source>
</evidence>
<keyword evidence="5" id="KW-0822">Tryptophan biosynthesis</keyword>
<evidence type="ECO:0000256" key="6">
    <source>
        <dbReference type="ARBA" id="ARBA00023141"/>
    </source>
</evidence>
<dbReference type="InterPro" id="IPR011060">
    <property type="entry name" value="RibuloseP-bd_barrel"/>
</dbReference>
<evidence type="ECO:0000256" key="4">
    <source>
        <dbReference type="ARBA" id="ARBA00022605"/>
    </source>
</evidence>
<sequence>TGARDTVAQITKDTITRMKQKTEKVLPVFVGFGISQPEHASTIIDAGADGVIIGSAMGVEGRL</sequence>
<evidence type="ECO:0000256" key="7">
    <source>
        <dbReference type="ARBA" id="ARBA00023239"/>
    </source>
</evidence>
<evidence type="ECO:0000256" key="5">
    <source>
        <dbReference type="ARBA" id="ARBA00022822"/>
    </source>
</evidence>
<accession>X1FZX6</accession>
<dbReference type="EC" id="4.2.1.20" evidence="3"/>
<dbReference type="UniPathway" id="UPA00035">
    <property type="reaction ID" value="UER00044"/>
</dbReference>
<comment type="subunit">
    <text evidence="2">Tetramer of two alpha and two beta chains.</text>
</comment>
<dbReference type="AlphaFoldDB" id="X1FZX6"/>
<comment type="caution">
    <text evidence="9">The sequence shown here is derived from an EMBL/GenBank/DDBJ whole genome shotgun (WGS) entry which is preliminary data.</text>
</comment>
<dbReference type="SUPFAM" id="SSF51366">
    <property type="entry name" value="Ribulose-phoshate binding barrel"/>
    <property type="match status" value="1"/>
</dbReference>
<keyword evidence="4" id="KW-0028">Amino-acid biosynthesis</keyword>
<evidence type="ECO:0000313" key="9">
    <source>
        <dbReference type="EMBL" id="GAH26323.1"/>
    </source>
</evidence>
<name>X1FZX6_9ZZZZ</name>
<dbReference type="InterPro" id="IPR002028">
    <property type="entry name" value="Trp_synthase_suA"/>
</dbReference>
<feature type="non-terminal residue" evidence="9">
    <location>
        <position position="63"/>
    </location>
</feature>
<reference evidence="9" key="1">
    <citation type="journal article" date="2014" name="Front. Microbiol.">
        <title>High frequency of phylogenetically diverse reductive dehalogenase-homologous genes in deep subseafloor sedimentary metagenomes.</title>
        <authorList>
            <person name="Kawai M."/>
            <person name="Futagami T."/>
            <person name="Toyoda A."/>
            <person name="Takaki Y."/>
            <person name="Nishi S."/>
            <person name="Hori S."/>
            <person name="Arai W."/>
            <person name="Tsubouchi T."/>
            <person name="Morono Y."/>
            <person name="Uchiyama I."/>
            <person name="Ito T."/>
            <person name="Fujiyama A."/>
            <person name="Inagaki F."/>
            <person name="Takami H."/>
        </authorList>
    </citation>
    <scope>NUCLEOTIDE SEQUENCE</scope>
    <source>
        <strain evidence="9">Expedition CK06-06</strain>
    </source>
</reference>
<dbReference type="GO" id="GO:0005829">
    <property type="term" value="C:cytosol"/>
    <property type="evidence" value="ECO:0007669"/>
    <property type="project" value="TreeGrafter"/>
</dbReference>